<dbReference type="PANTHER" id="PTHR11592">
    <property type="entry name" value="GLUTATHIONE PEROXIDASE"/>
    <property type="match status" value="1"/>
</dbReference>
<dbReference type="PROSITE" id="PS51355">
    <property type="entry name" value="GLUTATHIONE_PEROXID_3"/>
    <property type="match status" value="1"/>
</dbReference>
<evidence type="ECO:0000313" key="7">
    <source>
        <dbReference type="Proteomes" id="UP000550609"/>
    </source>
</evidence>
<dbReference type="EMBL" id="JACIUV010000002">
    <property type="protein sequence ID" value="MBB1116520.1"/>
    <property type="molecule type" value="Genomic_DNA"/>
</dbReference>
<dbReference type="CDD" id="cd00340">
    <property type="entry name" value="GSH_Peroxidase"/>
    <property type="match status" value="1"/>
</dbReference>
<evidence type="ECO:0000256" key="5">
    <source>
        <dbReference type="RuleBase" id="RU000499"/>
    </source>
</evidence>
<reference evidence="6 7" key="1">
    <citation type="submission" date="2020-08" db="EMBL/GenBank/DDBJ databases">
        <title>Stenotrophomonas sp. W1S232.</title>
        <authorList>
            <person name="Deng Y."/>
        </authorList>
    </citation>
    <scope>NUCLEOTIDE SEQUENCE [LARGE SCALE GENOMIC DNA]</scope>
    <source>
        <strain evidence="6 7">W1S232</strain>
    </source>
</reference>
<keyword evidence="3 5" id="KW-0560">Oxidoreductase</keyword>
<accession>A0A7W3UZ51</accession>
<name>A0A7W3UZ51_9GAMM</name>
<dbReference type="AlphaFoldDB" id="A0A7W3UZ51"/>
<sequence length="161" mass="17797">MTIAHDFSVTALDGTPMPLSQWAGQPLLLVNVASRCGFTPQYTGLEALWQRYCEQGLVVIGFPCNQFRQQEPGDAAQIQSFCQLDYGVSFPLAAKLDVNGPAADPLWQWLRRQKRGVLGTTAIKWNFTKFLVGRDGQVRARYAPTVRPESIEADIRAALAG</sequence>
<organism evidence="6 7">
    <name type="scientific">Stenotrophomonas koreensis</name>
    <dbReference type="NCBI Taxonomy" id="266128"/>
    <lineage>
        <taxon>Bacteria</taxon>
        <taxon>Pseudomonadati</taxon>
        <taxon>Pseudomonadota</taxon>
        <taxon>Gammaproteobacteria</taxon>
        <taxon>Lysobacterales</taxon>
        <taxon>Lysobacteraceae</taxon>
        <taxon>Stenotrophomonas</taxon>
    </lineage>
</organism>
<dbReference type="InterPro" id="IPR036249">
    <property type="entry name" value="Thioredoxin-like_sf"/>
</dbReference>
<dbReference type="PIRSF" id="PIRSF000303">
    <property type="entry name" value="Glutathion_perox"/>
    <property type="match status" value="1"/>
</dbReference>
<dbReference type="PRINTS" id="PR01011">
    <property type="entry name" value="GLUTPROXDASE"/>
</dbReference>
<dbReference type="InterPro" id="IPR029760">
    <property type="entry name" value="GPX_CS"/>
</dbReference>
<dbReference type="GO" id="GO:0004601">
    <property type="term" value="F:peroxidase activity"/>
    <property type="evidence" value="ECO:0007669"/>
    <property type="project" value="UniProtKB-KW"/>
</dbReference>
<dbReference type="Gene3D" id="3.40.30.10">
    <property type="entry name" value="Glutaredoxin"/>
    <property type="match status" value="1"/>
</dbReference>
<keyword evidence="2 5" id="KW-0575">Peroxidase</keyword>
<dbReference type="RefSeq" id="WP_182621780.1">
    <property type="nucleotide sequence ID" value="NZ_JACIUV010000002.1"/>
</dbReference>
<evidence type="ECO:0000256" key="3">
    <source>
        <dbReference type="ARBA" id="ARBA00023002"/>
    </source>
</evidence>
<proteinExistence type="inferred from homology"/>
<dbReference type="PROSITE" id="PS00460">
    <property type="entry name" value="GLUTATHIONE_PEROXID_1"/>
    <property type="match status" value="1"/>
</dbReference>
<protein>
    <recommendedName>
        <fullName evidence="5">Glutathione peroxidase</fullName>
    </recommendedName>
</protein>
<dbReference type="PROSITE" id="PS00763">
    <property type="entry name" value="GLUTATHIONE_PEROXID_2"/>
    <property type="match status" value="1"/>
</dbReference>
<dbReference type="PANTHER" id="PTHR11592:SF78">
    <property type="entry name" value="GLUTATHIONE PEROXIDASE"/>
    <property type="match status" value="1"/>
</dbReference>
<dbReference type="InterPro" id="IPR000889">
    <property type="entry name" value="Glutathione_peroxidase"/>
</dbReference>
<gene>
    <name evidence="6" type="ORF">H4O09_05540</name>
</gene>
<dbReference type="GO" id="GO:0034599">
    <property type="term" value="P:cellular response to oxidative stress"/>
    <property type="evidence" value="ECO:0007669"/>
    <property type="project" value="TreeGrafter"/>
</dbReference>
<dbReference type="SUPFAM" id="SSF52833">
    <property type="entry name" value="Thioredoxin-like"/>
    <property type="match status" value="1"/>
</dbReference>
<evidence type="ECO:0000313" key="6">
    <source>
        <dbReference type="EMBL" id="MBB1116520.1"/>
    </source>
</evidence>
<dbReference type="Proteomes" id="UP000550609">
    <property type="component" value="Unassembled WGS sequence"/>
</dbReference>
<evidence type="ECO:0000256" key="1">
    <source>
        <dbReference type="ARBA" id="ARBA00006926"/>
    </source>
</evidence>
<evidence type="ECO:0000256" key="2">
    <source>
        <dbReference type="ARBA" id="ARBA00022559"/>
    </source>
</evidence>
<dbReference type="Pfam" id="PF00255">
    <property type="entry name" value="GSHPx"/>
    <property type="match status" value="1"/>
</dbReference>
<comment type="caution">
    <text evidence="6">The sequence shown here is derived from an EMBL/GenBank/DDBJ whole genome shotgun (WGS) entry which is preliminary data.</text>
</comment>
<evidence type="ECO:0000256" key="4">
    <source>
        <dbReference type="PIRSR" id="PIRSR000303-1"/>
    </source>
</evidence>
<comment type="similarity">
    <text evidence="1 5">Belongs to the glutathione peroxidase family.</text>
</comment>
<dbReference type="FunFam" id="3.40.30.10:FF:000010">
    <property type="entry name" value="Glutathione peroxidase"/>
    <property type="match status" value="1"/>
</dbReference>
<dbReference type="InterPro" id="IPR029759">
    <property type="entry name" value="GPX_AS"/>
</dbReference>
<feature type="active site" evidence="4">
    <location>
        <position position="36"/>
    </location>
</feature>